<evidence type="ECO:0000256" key="3">
    <source>
        <dbReference type="ARBA" id="ARBA00022989"/>
    </source>
</evidence>
<dbReference type="PANTHER" id="PTHR32089:SF119">
    <property type="entry name" value="METHYL-ACCEPTING CHEMOTAXIS PROTEIN CTPL"/>
    <property type="match status" value="1"/>
</dbReference>
<evidence type="ECO:0000256" key="2">
    <source>
        <dbReference type="ARBA" id="ARBA00022692"/>
    </source>
</evidence>
<accession>A0A4R3MVI5</accession>
<feature type="transmembrane region" description="Helical" evidence="8">
    <location>
        <begin position="261"/>
        <end position="282"/>
    </location>
</feature>
<name>A0A4R3MVI5_9GAMM</name>
<sequence>MTIRHRLFGLSALSVAALLLVLAAAWLTWRHLDMLDSASDLTQDLSHALLRVQQREKDFLMRLAVDDAEALRREAQAFDTGLGQLIALLRREDLPLTASESLRDAMTQYLDQFEQFFAEYRMIGLDPESGLYGSLRQAVHQAEESVKATGRDDLLAGILQLRRDEKDFMLRSQTRYVEQFEADYQRLIARPDLDPSVTETLGHYRQDFLALVKAQTQIGLAADQGLRAALDARMQAVQNQAETIETELAGVLSHAEQRAGWILLAFVAVVTALVGLLTLMIARTLNRSLSQTVGVIQRISSDHDLTLRLGLKGQDELARMGGHLDSMLDSVALVIQQCQQTVEGLSQMTARLSANADQTSAGGQRQLQETDQIATAMNQMVATVEEIARNTGMAVEGAGQADANARQGQAQVAATIERVDSLAQRLAGSTQAAQELVESSASIGTMLDVISGIAEQTNLLALNAAIEAARAGEQGRGFAVVADEVRALAQRTRTATGEIGEIIARLQDKTTNIVVLIEECRDEGVAGSAQANEAGGCLRRITEDVTRIQDMSTQIATAVEEQTHVAAEINRNIVAIRDIAAQTATAAESNATASTQIAQDAEALSRTISRFRC</sequence>
<dbReference type="SMART" id="SM00304">
    <property type="entry name" value="HAMP"/>
    <property type="match status" value="1"/>
</dbReference>
<dbReference type="EMBL" id="SMAO01000008">
    <property type="protein sequence ID" value="TCT19401.1"/>
    <property type="molecule type" value="Genomic_DNA"/>
</dbReference>
<gene>
    <name evidence="11" type="ORF">EDC35_1087</name>
</gene>
<evidence type="ECO:0000259" key="9">
    <source>
        <dbReference type="PROSITE" id="PS50111"/>
    </source>
</evidence>
<evidence type="ECO:0000256" key="1">
    <source>
        <dbReference type="ARBA" id="ARBA00004141"/>
    </source>
</evidence>
<dbReference type="Pfam" id="PF00672">
    <property type="entry name" value="HAMP"/>
    <property type="match status" value="1"/>
</dbReference>
<dbReference type="PROSITE" id="PS50111">
    <property type="entry name" value="CHEMOTAXIS_TRANSDUC_2"/>
    <property type="match status" value="1"/>
</dbReference>
<dbReference type="PROSITE" id="PS50885">
    <property type="entry name" value="HAMP"/>
    <property type="match status" value="1"/>
</dbReference>
<evidence type="ECO:0000256" key="5">
    <source>
        <dbReference type="ARBA" id="ARBA00023224"/>
    </source>
</evidence>
<dbReference type="InterPro" id="IPR003660">
    <property type="entry name" value="HAMP_dom"/>
</dbReference>
<dbReference type="Proteomes" id="UP000295717">
    <property type="component" value="Unassembled WGS sequence"/>
</dbReference>
<dbReference type="RefSeq" id="WP_132977923.1">
    <property type="nucleotide sequence ID" value="NZ_SMAO01000008.1"/>
</dbReference>
<comment type="subcellular location">
    <subcellularLocation>
        <location evidence="1">Membrane</location>
        <topology evidence="1">Multi-pass membrane protein</topology>
    </subcellularLocation>
</comment>
<feature type="domain" description="Methyl-accepting transducer" evidence="9">
    <location>
        <begin position="341"/>
        <end position="577"/>
    </location>
</feature>
<evidence type="ECO:0000256" key="8">
    <source>
        <dbReference type="SAM" id="Phobius"/>
    </source>
</evidence>
<evidence type="ECO:0000313" key="11">
    <source>
        <dbReference type="EMBL" id="TCT19401.1"/>
    </source>
</evidence>
<dbReference type="SMART" id="SM00283">
    <property type="entry name" value="MA"/>
    <property type="match status" value="1"/>
</dbReference>
<keyword evidence="4 8" id="KW-0472">Membrane</keyword>
<keyword evidence="3 8" id="KW-1133">Transmembrane helix</keyword>
<dbReference type="GO" id="GO:0016020">
    <property type="term" value="C:membrane"/>
    <property type="evidence" value="ECO:0007669"/>
    <property type="project" value="UniProtKB-SubCell"/>
</dbReference>
<proteinExistence type="inferred from homology"/>
<comment type="similarity">
    <text evidence="6">Belongs to the methyl-accepting chemotaxis (MCP) protein family.</text>
</comment>
<dbReference type="FunFam" id="1.10.287.950:FF:000001">
    <property type="entry name" value="Methyl-accepting chemotaxis sensory transducer"/>
    <property type="match status" value="1"/>
</dbReference>
<keyword evidence="5 7" id="KW-0807">Transducer</keyword>
<evidence type="ECO:0000256" key="4">
    <source>
        <dbReference type="ARBA" id="ARBA00023136"/>
    </source>
</evidence>
<dbReference type="Pfam" id="PF00015">
    <property type="entry name" value="MCPsignal"/>
    <property type="match status" value="1"/>
</dbReference>
<dbReference type="InterPro" id="IPR004089">
    <property type="entry name" value="MCPsignal_dom"/>
</dbReference>
<evidence type="ECO:0000256" key="7">
    <source>
        <dbReference type="PROSITE-ProRule" id="PRU00284"/>
    </source>
</evidence>
<keyword evidence="2 8" id="KW-0812">Transmembrane</keyword>
<dbReference type="Gene3D" id="1.10.287.950">
    <property type="entry name" value="Methyl-accepting chemotaxis protein"/>
    <property type="match status" value="1"/>
</dbReference>
<dbReference type="GO" id="GO:0006935">
    <property type="term" value="P:chemotaxis"/>
    <property type="evidence" value="ECO:0007669"/>
    <property type="project" value="UniProtKB-ARBA"/>
</dbReference>
<evidence type="ECO:0000313" key="12">
    <source>
        <dbReference type="Proteomes" id="UP000295717"/>
    </source>
</evidence>
<keyword evidence="12" id="KW-1185">Reference proteome</keyword>
<dbReference type="GO" id="GO:0007165">
    <property type="term" value="P:signal transduction"/>
    <property type="evidence" value="ECO:0007669"/>
    <property type="project" value="UniProtKB-KW"/>
</dbReference>
<protein>
    <submittedName>
        <fullName evidence="11">Methyl-accepting chemotaxis sensory transducer</fullName>
    </submittedName>
</protein>
<evidence type="ECO:0000259" key="10">
    <source>
        <dbReference type="PROSITE" id="PS50885"/>
    </source>
</evidence>
<reference evidence="11 12" key="1">
    <citation type="submission" date="2019-03" db="EMBL/GenBank/DDBJ databases">
        <title>Genomic Encyclopedia of Type Strains, Phase IV (KMG-IV): sequencing the most valuable type-strain genomes for metagenomic binning, comparative biology and taxonomic classification.</title>
        <authorList>
            <person name="Goeker M."/>
        </authorList>
    </citation>
    <scope>NUCLEOTIDE SEQUENCE [LARGE SCALE GENOMIC DNA]</scope>
    <source>
        <strain evidence="11 12">DSM 13587</strain>
    </source>
</reference>
<comment type="caution">
    <text evidence="11">The sequence shown here is derived from an EMBL/GenBank/DDBJ whole genome shotgun (WGS) entry which is preliminary data.</text>
</comment>
<dbReference type="SMART" id="SM01358">
    <property type="entry name" value="HBM"/>
    <property type="match status" value="1"/>
</dbReference>
<dbReference type="AlphaFoldDB" id="A0A4R3MVI5"/>
<dbReference type="SUPFAM" id="SSF58104">
    <property type="entry name" value="Methyl-accepting chemotaxis protein (MCP) signaling domain"/>
    <property type="match status" value="1"/>
</dbReference>
<feature type="domain" description="HAMP" evidence="10">
    <location>
        <begin position="283"/>
        <end position="336"/>
    </location>
</feature>
<dbReference type="OrthoDB" id="9781845at2"/>
<dbReference type="CDD" id="cd11386">
    <property type="entry name" value="MCP_signal"/>
    <property type="match status" value="1"/>
</dbReference>
<evidence type="ECO:0000256" key="6">
    <source>
        <dbReference type="ARBA" id="ARBA00029447"/>
    </source>
</evidence>
<organism evidence="11 12">
    <name type="scientific">Thiobaca trueperi</name>
    <dbReference type="NCBI Taxonomy" id="127458"/>
    <lineage>
        <taxon>Bacteria</taxon>
        <taxon>Pseudomonadati</taxon>
        <taxon>Pseudomonadota</taxon>
        <taxon>Gammaproteobacteria</taxon>
        <taxon>Chromatiales</taxon>
        <taxon>Chromatiaceae</taxon>
        <taxon>Thiobaca</taxon>
    </lineage>
</organism>
<dbReference type="InterPro" id="IPR032255">
    <property type="entry name" value="HBM"/>
</dbReference>
<dbReference type="PANTHER" id="PTHR32089">
    <property type="entry name" value="METHYL-ACCEPTING CHEMOTAXIS PROTEIN MCPB"/>
    <property type="match status" value="1"/>
</dbReference>